<reference evidence="1 2" key="1">
    <citation type="submission" date="2017-06" db="EMBL/GenBank/DDBJ databases">
        <title>Description of Avrilella dinanensis gen. nov. sp. nov.</title>
        <authorList>
            <person name="Leyer C."/>
            <person name="Sassi M."/>
            <person name="Minet J."/>
            <person name="Kayal S."/>
            <person name="Cattoir V."/>
        </authorList>
    </citation>
    <scope>NUCLEOTIDE SEQUENCE [LARGE SCALE GENOMIC DNA]</scope>
    <source>
        <strain evidence="1 2">UR159</strain>
    </source>
</reference>
<name>A0A2M9R8E1_9FLAO</name>
<comment type="caution">
    <text evidence="1">The sequence shown here is derived from an EMBL/GenBank/DDBJ whole genome shotgun (WGS) entry which is preliminary data.</text>
</comment>
<keyword evidence="2" id="KW-1185">Reference proteome</keyword>
<sequence>MSNSSSLNLTVQSLKTFVPAKDYTIALEFYQAIGFELVWSNEQLSLMRCQNFSFLLQNFYEQTLAENFMMHLLVGYVDDWWQHLTRVSSQFSHPLQLTQPENRAWGMRDFTFVDPSGVLWRVASEL</sequence>
<evidence type="ECO:0000313" key="2">
    <source>
        <dbReference type="Proteomes" id="UP000231960"/>
    </source>
</evidence>
<dbReference type="AlphaFoldDB" id="A0A2M9R8E1"/>
<protein>
    <submittedName>
        <fullName evidence="1">Glyoxalase</fullName>
    </submittedName>
</protein>
<proteinExistence type="predicted"/>
<dbReference type="InterPro" id="IPR029068">
    <property type="entry name" value="Glyas_Bleomycin-R_OHBP_Dase"/>
</dbReference>
<dbReference type="OrthoDB" id="674527at2"/>
<dbReference type="Proteomes" id="UP000231960">
    <property type="component" value="Unassembled WGS sequence"/>
</dbReference>
<accession>A0A2M9R8E1</accession>
<dbReference type="SUPFAM" id="SSF54593">
    <property type="entry name" value="Glyoxalase/Bleomycin resistance protein/Dihydroxybiphenyl dioxygenase"/>
    <property type="match status" value="1"/>
</dbReference>
<dbReference type="Gene3D" id="3.10.180.10">
    <property type="entry name" value="2,3-Dihydroxybiphenyl 1,2-Dioxygenase, domain 1"/>
    <property type="match status" value="1"/>
</dbReference>
<evidence type="ECO:0000313" key="1">
    <source>
        <dbReference type="EMBL" id="PJR05131.1"/>
    </source>
</evidence>
<gene>
    <name evidence="1" type="ORF">CDL10_08290</name>
</gene>
<organism evidence="1 2">
    <name type="scientific">Avrilella dinanensis</name>
    <dbReference type="NCBI Taxonomy" id="2008672"/>
    <lineage>
        <taxon>Bacteria</taxon>
        <taxon>Pseudomonadati</taxon>
        <taxon>Bacteroidota</taxon>
        <taxon>Flavobacteriia</taxon>
        <taxon>Flavobacteriales</taxon>
        <taxon>Flavobacteriaceae</taxon>
        <taxon>Avrilella</taxon>
    </lineage>
</organism>
<dbReference type="EMBL" id="NIPO01000001">
    <property type="protein sequence ID" value="PJR05131.1"/>
    <property type="molecule type" value="Genomic_DNA"/>
</dbReference>